<feature type="domain" description="Methyltransferase" evidence="2">
    <location>
        <begin position="58"/>
        <end position="146"/>
    </location>
</feature>
<keyword evidence="1" id="KW-0808">Transferase</keyword>
<dbReference type="AlphaFoldDB" id="A0A098TM12"/>
<evidence type="ECO:0000313" key="3">
    <source>
        <dbReference type="EMBL" id="KGF71878.1"/>
    </source>
</evidence>
<keyword evidence="4" id="KW-1185">Reference proteome</keyword>
<proteinExistence type="predicted"/>
<dbReference type="InterPro" id="IPR029063">
    <property type="entry name" value="SAM-dependent_MTases_sf"/>
</dbReference>
<organism evidence="3 4">
    <name type="scientific">Neosynechococcus sphagnicola sy1</name>
    <dbReference type="NCBI Taxonomy" id="1497020"/>
    <lineage>
        <taxon>Bacteria</taxon>
        <taxon>Bacillati</taxon>
        <taxon>Cyanobacteriota</taxon>
        <taxon>Cyanophyceae</taxon>
        <taxon>Neosynechococcales</taxon>
        <taxon>Neosynechococcaceae</taxon>
        <taxon>Neosynechococcus</taxon>
    </lineage>
</organism>
<dbReference type="CDD" id="cd02440">
    <property type="entry name" value="AdoMet_MTases"/>
    <property type="match status" value="1"/>
</dbReference>
<dbReference type="Gene3D" id="3.40.50.150">
    <property type="entry name" value="Vaccinia Virus protein VP39"/>
    <property type="match status" value="1"/>
</dbReference>
<dbReference type="SUPFAM" id="SSF53335">
    <property type="entry name" value="S-adenosyl-L-methionine-dependent methyltransferases"/>
    <property type="match status" value="1"/>
</dbReference>
<dbReference type="GO" id="GO:0016740">
    <property type="term" value="F:transferase activity"/>
    <property type="evidence" value="ECO:0007669"/>
    <property type="project" value="UniProtKB-KW"/>
</dbReference>
<dbReference type="RefSeq" id="WP_052128868.1">
    <property type="nucleotide sequence ID" value="NZ_JJML01000046.1"/>
</dbReference>
<accession>A0A098TM12</accession>
<evidence type="ECO:0000259" key="2">
    <source>
        <dbReference type="Pfam" id="PF13649"/>
    </source>
</evidence>
<protein>
    <recommendedName>
        <fullName evidence="2">Methyltransferase domain-containing protein</fullName>
    </recommendedName>
</protein>
<evidence type="ECO:0000256" key="1">
    <source>
        <dbReference type="ARBA" id="ARBA00022679"/>
    </source>
</evidence>
<dbReference type="STRING" id="1497020.DO97_14680"/>
<evidence type="ECO:0000313" key="4">
    <source>
        <dbReference type="Proteomes" id="UP000030170"/>
    </source>
</evidence>
<reference evidence="3 4" key="1">
    <citation type="journal article" date="2014" name="Mol. Ecol.">
        <title>Evolution of Synechococcus.</title>
        <authorList>
            <person name="Dvorak P."/>
            <person name="Casamatta D."/>
            <person name="Hasler P."/>
            <person name="Poulickova A."/>
            <person name="Ondrej V."/>
            <person name="Sanges R."/>
        </authorList>
    </citation>
    <scope>NUCLEOTIDE SEQUENCE [LARGE SCALE GENOMIC DNA]</scope>
    <source>
        <strain evidence="3 4">CAUP A 1101</strain>
    </source>
</reference>
<gene>
    <name evidence="3" type="ORF">DO97_14680</name>
</gene>
<dbReference type="Pfam" id="PF13649">
    <property type="entry name" value="Methyltransf_25"/>
    <property type="match status" value="1"/>
</dbReference>
<dbReference type="OrthoDB" id="9772751at2"/>
<comment type="caution">
    <text evidence="3">The sequence shown here is derived from an EMBL/GenBank/DDBJ whole genome shotgun (WGS) entry which is preliminary data.</text>
</comment>
<name>A0A098TM12_9CYAN</name>
<dbReference type="Proteomes" id="UP000030170">
    <property type="component" value="Unassembled WGS sequence"/>
</dbReference>
<dbReference type="PANTHER" id="PTHR43861">
    <property type="entry name" value="TRANS-ACONITATE 2-METHYLTRANSFERASE-RELATED"/>
    <property type="match status" value="1"/>
</dbReference>
<dbReference type="EMBL" id="JJML01000046">
    <property type="protein sequence ID" value="KGF71878.1"/>
    <property type="molecule type" value="Genomic_DNA"/>
</dbReference>
<dbReference type="InterPro" id="IPR041698">
    <property type="entry name" value="Methyltransf_25"/>
</dbReference>
<sequence>MPRSLPPIALRSLLELESDLSAQINQVAIPYNHGVHVKHRLMGYHDFFVQRLHPGERVLDIGCGTGAVAYDMAARAGAVVMGIDLEAEHIATARRLFSHPNLRFVQGNVLTALPDIPFDTLVISNILEHIEQRVTFLKTVQAQLQPHRWLVRVPMYDRDWLVPLRQELGLFHFSDRTHFTEYTQASFAAEMQAAELTITHLQINWGEIWAEVQRQ</sequence>